<evidence type="ECO:0000313" key="3">
    <source>
        <dbReference type="EMBL" id="KAG2961488.1"/>
    </source>
</evidence>
<dbReference type="EMBL" id="RCMK01001137">
    <property type="protein sequence ID" value="KAG2900989.1"/>
    <property type="molecule type" value="Genomic_DNA"/>
</dbReference>
<gene>
    <name evidence="1" type="ORF">PC115_g16404</name>
    <name evidence="2" type="ORF">PC117_g21837</name>
    <name evidence="3" type="ORF">PC118_g21947</name>
</gene>
<dbReference type="Proteomes" id="UP000774804">
    <property type="component" value="Unassembled WGS sequence"/>
</dbReference>
<name>A0A8T1BE05_9STRA</name>
<dbReference type="AlphaFoldDB" id="A0A8T1BE05"/>
<accession>A0A8T1BE05</accession>
<evidence type="ECO:0000313" key="4">
    <source>
        <dbReference type="Proteomes" id="UP000774804"/>
    </source>
</evidence>
<dbReference type="EMBL" id="RCML01001598">
    <property type="protein sequence ID" value="KAG2961488.1"/>
    <property type="molecule type" value="Genomic_DNA"/>
</dbReference>
<evidence type="ECO:0000313" key="1">
    <source>
        <dbReference type="EMBL" id="KAG2899873.1"/>
    </source>
</evidence>
<proteinExistence type="predicted"/>
<dbReference type="Proteomes" id="UP000736787">
    <property type="component" value="Unassembled WGS sequence"/>
</dbReference>
<protein>
    <submittedName>
        <fullName evidence="1">Uncharacterized protein</fullName>
    </submittedName>
</protein>
<sequence length="76" mass="9180">MRRNDLNIVQWILSHFSWCKVEREVVGETARRGRWWVLQLLETINRIEKSTKLLYKAVARRQIPSQEHCLTEWVAC</sequence>
<dbReference type="EMBL" id="RCMI01000715">
    <property type="protein sequence ID" value="KAG2899873.1"/>
    <property type="molecule type" value="Genomic_DNA"/>
</dbReference>
<organism evidence="1 4">
    <name type="scientific">Phytophthora cactorum</name>
    <dbReference type="NCBI Taxonomy" id="29920"/>
    <lineage>
        <taxon>Eukaryota</taxon>
        <taxon>Sar</taxon>
        <taxon>Stramenopiles</taxon>
        <taxon>Oomycota</taxon>
        <taxon>Peronosporomycetes</taxon>
        <taxon>Peronosporales</taxon>
        <taxon>Peronosporaceae</taxon>
        <taxon>Phytophthora</taxon>
    </lineage>
</organism>
<comment type="caution">
    <text evidence="1">The sequence shown here is derived from an EMBL/GenBank/DDBJ whole genome shotgun (WGS) entry which is preliminary data.</text>
</comment>
<evidence type="ECO:0000313" key="2">
    <source>
        <dbReference type="EMBL" id="KAG2900989.1"/>
    </source>
</evidence>
<dbReference type="Proteomes" id="UP000697107">
    <property type="component" value="Unassembled WGS sequence"/>
</dbReference>
<reference evidence="1" key="1">
    <citation type="submission" date="2018-10" db="EMBL/GenBank/DDBJ databases">
        <title>Effector identification in a new, highly contiguous assembly of the strawberry crown rot pathogen Phytophthora cactorum.</title>
        <authorList>
            <person name="Armitage A.D."/>
            <person name="Nellist C.F."/>
            <person name="Bates H."/>
            <person name="Vickerstaff R.J."/>
            <person name="Harrison R.J."/>
        </authorList>
    </citation>
    <scope>NUCLEOTIDE SEQUENCE</scope>
    <source>
        <strain evidence="1">4032</strain>
        <strain evidence="2">4040</strain>
        <strain evidence="3">P415</strain>
    </source>
</reference>